<dbReference type="KEGG" id="tio:INP52_04035"/>
<name>A0A7S7MA15_9ACTN</name>
<protein>
    <submittedName>
        <fullName evidence="2">Uncharacterized protein</fullName>
    </submittedName>
</protein>
<reference evidence="2 3" key="1">
    <citation type="submission" date="2020-10" db="EMBL/GenBank/DDBJ databases">
        <title>Olsenella immobilis sp.nov., isolated from the mud in a fermentation cellar used for the production of Chinese strong-flavoured liquor.</title>
        <authorList>
            <person name="Lu L."/>
        </authorList>
    </citation>
    <scope>NUCLEOTIDE SEQUENCE [LARGE SCALE GENOMIC DNA]</scope>
    <source>
        <strain evidence="2 3">LZLJ-2</strain>
    </source>
</reference>
<proteinExistence type="predicted"/>
<dbReference type="AlphaFoldDB" id="A0A7S7MA15"/>
<gene>
    <name evidence="2" type="ORF">INP52_04035</name>
</gene>
<sequence>MSESNAQVKHGPVTAVTSATETSEVERARSLLAAELCGLGDTMTSAMAADPGFVPCGHAFGELIEGLYGATASQDADELAALAERARLRSEHVADHRGVRQGTAVFPAPGVAQVALLFAAVRGVGVDAWRALNVGVTDDVVDVFLANALSALGLGEASQELLVQAGRAAYVADQLAR</sequence>
<evidence type="ECO:0000313" key="2">
    <source>
        <dbReference type="EMBL" id="QOY61363.1"/>
    </source>
</evidence>
<evidence type="ECO:0000313" key="3">
    <source>
        <dbReference type="Proteomes" id="UP000593735"/>
    </source>
</evidence>
<dbReference type="RefSeq" id="WP_194372621.1">
    <property type="nucleotide sequence ID" value="NZ_CP063767.1"/>
</dbReference>
<feature type="region of interest" description="Disordered" evidence="1">
    <location>
        <begin position="1"/>
        <end position="21"/>
    </location>
</feature>
<dbReference type="Proteomes" id="UP000593735">
    <property type="component" value="Chromosome"/>
</dbReference>
<accession>A0A7S7MA15</accession>
<keyword evidence="3" id="KW-1185">Reference proteome</keyword>
<evidence type="ECO:0000256" key="1">
    <source>
        <dbReference type="SAM" id="MobiDB-lite"/>
    </source>
</evidence>
<dbReference type="EMBL" id="CP063767">
    <property type="protein sequence ID" value="QOY61363.1"/>
    <property type="molecule type" value="Genomic_DNA"/>
</dbReference>
<organism evidence="2 3">
    <name type="scientific">Thermophilibacter immobilis</name>
    <dbReference type="NCBI Taxonomy" id="2779519"/>
    <lineage>
        <taxon>Bacteria</taxon>
        <taxon>Bacillati</taxon>
        <taxon>Actinomycetota</taxon>
        <taxon>Coriobacteriia</taxon>
        <taxon>Coriobacteriales</taxon>
        <taxon>Atopobiaceae</taxon>
        <taxon>Thermophilibacter</taxon>
    </lineage>
</organism>